<dbReference type="InterPro" id="IPR035067">
    <property type="entry name" value="V-type_ATPase_csu/dsu"/>
</dbReference>
<dbReference type="GO" id="GO:0033179">
    <property type="term" value="C:proton-transporting V-type ATPase, V0 domain"/>
    <property type="evidence" value="ECO:0007669"/>
    <property type="project" value="InterPro"/>
</dbReference>
<dbReference type="PANTHER" id="PTHR38682">
    <property type="entry name" value="V-TYPE ATP SYNTHASE SUBUNIT C"/>
    <property type="match status" value="1"/>
</dbReference>
<dbReference type="STRING" id="1838285.SCAL_000551"/>
<comment type="similarity">
    <text evidence="1 6">Belongs to the V-ATPase V0D/AC39 subunit family.</text>
</comment>
<protein>
    <recommendedName>
        <fullName evidence="6">A-type ATP synthase subunit C</fullName>
    </recommendedName>
</protein>
<dbReference type="Proteomes" id="UP000186940">
    <property type="component" value="Unassembled WGS sequence"/>
</dbReference>
<dbReference type="InterPro" id="IPR002843">
    <property type="entry name" value="ATPase_V0-cplx_csu/dsu"/>
</dbReference>
<proteinExistence type="inferred from homology"/>
<dbReference type="HAMAP" id="MF_00314">
    <property type="entry name" value="ATP_synth_C_arch"/>
    <property type="match status" value="1"/>
</dbReference>
<reference evidence="7" key="1">
    <citation type="submission" date="2016-05" db="EMBL/GenBank/DDBJ databases">
        <title>Microbial consortia oxidize butane by reversing methanogenesis.</title>
        <authorList>
            <person name="Laso-Perez R."/>
            <person name="Richter M."/>
            <person name="Wegener G."/>
            <person name="Musat F."/>
        </authorList>
    </citation>
    <scope>NUCLEOTIDE SEQUENCE [LARGE SCALE GENOMIC DNA]</scope>
    <source>
        <strain evidence="7">BOX2</strain>
    </source>
</reference>
<dbReference type="GO" id="GO:0046933">
    <property type="term" value="F:proton-transporting ATP synthase activity, rotational mechanism"/>
    <property type="evidence" value="ECO:0007669"/>
    <property type="project" value="UniProtKB-UniRule"/>
</dbReference>
<dbReference type="GO" id="GO:0042777">
    <property type="term" value="P:proton motive force-driven plasma membrane ATP synthesis"/>
    <property type="evidence" value="ECO:0007669"/>
    <property type="project" value="UniProtKB-UniRule"/>
</dbReference>
<sequence>MSVSEYAYINAKIRVKKGDLLDQKKMRSLMEVYETKEMIALLMDTTYRDELSSLPPDATIRDIERAIMDNMVKTFVNIASAVGTEGGRALCVELLRRFEVANLKSVLRAKLSGLSREELDLIPVEGFFRRRLSRLIDLASIEEMIPLLEGTPYRAILEGNMAAFKETKKLFVLESALDAELFQSIWLQAKKLKGADAASAMKLLGTRFDMMNMMTILRGKADGIEISQLRNYILPYGRLNPDLLRDAMMADDVKSTLQVLSTTQYADIFAGAASEYDELGQLSSFEVALQRRILDESRSLMMGYPFQIGTIIGFFELKEAEVKNLRAIAVCKENGLEAEETRRFII</sequence>
<keyword evidence="6" id="KW-0472">Membrane</keyword>
<evidence type="ECO:0000256" key="2">
    <source>
        <dbReference type="ARBA" id="ARBA00022448"/>
    </source>
</evidence>
<evidence type="ECO:0000256" key="1">
    <source>
        <dbReference type="ARBA" id="ARBA00006709"/>
    </source>
</evidence>
<comment type="subunit">
    <text evidence="6">Has multiple subunits with at least A(3), B(3), C, D, E, F, H, I and proteolipid K(x).</text>
</comment>
<dbReference type="SUPFAM" id="SSF103486">
    <property type="entry name" value="V-type ATP synthase subunit C"/>
    <property type="match status" value="1"/>
</dbReference>
<dbReference type="InterPro" id="IPR014272">
    <property type="entry name" value="ATPase_V0-cplx_csu"/>
</dbReference>
<evidence type="ECO:0000256" key="5">
    <source>
        <dbReference type="ARBA" id="ARBA00023310"/>
    </source>
</evidence>
<dbReference type="GO" id="GO:0046961">
    <property type="term" value="F:proton-transporting ATPase activity, rotational mechanism"/>
    <property type="evidence" value="ECO:0007669"/>
    <property type="project" value="InterPro"/>
</dbReference>
<name>A0A1F2PB38_9EURY</name>
<dbReference type="GO" id="GO:0005886">
    <property type="term" value="C:plasma membrane"/>
    <property type="evidence" value="ECO:0007669"/>
    <property type="project" value="UniProtKB-SubCell"/>
</dbReference>
<dbReference type="GO" id="GO:0005524">
    <property type="term" value="F:ATP binding"/>
    <property type="evidence" value="ECO:0007669"/>
    <property type="project" value="UniProtKB-UniRule"/>
</dbReference>
<evidence type="ECO:0000313" key="8">
    <source>
        <dbReference type="Proteomes" id="UP000186940"/>
    </source>
</evidence>
<dbReference type="Pfam" id="PF01992">
    <property type="entry name" value="vATP-synt_AC39"/>
    <property type="match status" value="1"/>
</dbReference>
<dbReference type="EMBL" id="LYOS01000002">
    <property type="protein sequence ID" value="OFV67911.1"/>
    <property type="molecule type" value="Genomic_DNA"/>
</dbReference>
<keyword evidence="5 6" id="KW-0066">ATP synthesis</keyword>
<organism evidence="7 8">
    <name type="scientific">Candidatus Syntropharchaeum caldarium</name>
    <dbReference type="NCBI Taxonomy" id="1838285"/>
    <lineage>
        <taxon>Archaea</taxon>
        <taxon>Methanobacteriati</taxon>
        <taxon>Methanobacteriota</taxon>
        <taxon>Stenosarchaea group</taxon>
        <taxon>Methanomicrobia</taxon>
        <taxon>Methanosarcinales</taxon>
        <taxon>ANME-2 cluster</taxon>
        <taxon>Candidatus Syntropharchaeum</taxon>
    </lineage>
</organism>
<evidence type="ECO:0000256" key="6">
    <source>
        <dbReference type="HAMAP-Rule" id="MF_00314"/>
    </source>
</evidence>
<comment type="function">
    <text evidence="6">Component of the A-type ATP synthase that produces ATP from ADP in the presence of a proton gradient across the membrane.</text>
</comment>
<keyword evidence="2 6" id="KW-0813">Transport</keyword>
<keyword evidence="6" id="KW-1003">Cell membrane</keyword>
<gene>
    <name evidence="6" type="primary">atpC</name>
    <name evidence="7" type="ORF">SCAL_000551</name>
</gene>
<evidence type="ECO:0000313" key="7">
    <source>
        <dbReference type="EMBL" id="OFV67911.1"/>
    </source>
</evidence>
<dbReference type="AlphaFoldDB" id="A0A1F2PB38"/>
<accession>A0A1F2PB38</accession>
<comment type="caution">
    <text evidence="7">The sequence shown here is derived from an EMBL/GenBank/DDBJ whole genome shotgun (WGS) entry which is preliminary data.</text>
</comment>
<keyword evidence="4 6" id="KW-0406">Ion transport</keyword>
<dbReference type="Gene3D" id="1.20.1690.10">
    <property type="entry name" value="V-type ATP synthase subunit C domain"/>
    <property type="match status" value="2"/>
</dbReference>
<comment type="subcellular location">
    <subcellularLocation>
        <location evidence="6">Cell membrane</location>
        <topology evidence="6">Peripheral membrane protein</topology>
    </subcellularLocation>
</comment>
<dbReference type="PANTHER" id="PTHR38682:SF1">
    <property type="entry name" value="V-TYPE ATP SYNTHASE SUBUNIT C"/>
    <property type="match status" value="1"/>
</dbReference>
<dbReference type="InterPro" id="IPR044911">
    <property type="entry name" value="V-type_ATPase_csu/dsu_dom_3"/>
</dbReference>
<keyword evidence="3 6" id="KW-0375">Hydrogen ion transport</keyword>
<evidence type="ECO:0000256" key="4">
    <source>
        <dbReference type="ARBA" id="ARBA00023065"/>
    </source>
</evidence>
<keyword evidence="8" id="KW-1185">Reference proteome</keyword>
<dbReference type="InterPro" id="IPR050873">
    <property type="entry name" value="V-ATPase_V0D/AC39_subunit"/>
</dbReference>
<dbReference type="InterPro" id="IPR036079">
    <property type="entry name" value="ATPase_csu/dsu_sf"/>
</dbReference>
<dbReference type="Gene3D" id="1.10.132.50">
    <property type="entry name" value="ATP synthase (C/AC39) subunit, domain 3"/>
    <property type="match status" value="1"/>
</dbReference>
<evidence type="ECO:0000256" key="3">
    <source>
        <dbReference type="ARBA" id="ARBA00022781"/>
    </source>
</evidence>